<dbReference type="InterPro" id="IPR036640">
    <property type="entry name" value="ABC1_TM_sf"/>
</dbReference>
<dbReference type="GO" id="GO:0140359">
    <property type="term" value="F:ABC-type transporter activity"/>
    <property type="evidence" value="ECO:0007669"/>
    <property type="project" value="InterPro"/>
</dbReference>
<feature type="transmembrane region" description="Helical" evidence="10">
    <location>
        <begin position="296"/>
        <end position="315"/>
    </location>
</feature>
<feature type="domain" description="ABC transmembrane type-1" evidence="12">
    <location>
        <begin position="40"/>
        <end position="305"/>
    </location>
</feature>
<feature type="transmembrane region" description="Helical" evidence="10">
    <location>
        <begin position="155"/>
        <end position="174"/>
    </location>
</feature>
<dbReference type="HOGENOM" id="CLU_000604_84_9_11"/>
<dbReference type="GeneID" id="85006979"/>
<keyword evidence="4 10" id="KW-0812">Transmembrane</keyword>
<accession>D0WET9</accession>
<evidence type="ECO:0000256" key="3">
    <source>
        <dbReference type="ARBA" id="ARBA00022475"/>
    </source>
</evidence>
<dbReference type="eggNOG" id="COG1132">
    <property type="taxonomic scope" value="Bacteria"/>
</dbReference>
<dbReference type="PROSITE" id="PS50929">
    <property type="entry name" value="ABC_TM1F"/>
    <property type="match status" value="1"/>
</dbReference>
<evidence type="ECO:0000256" key="1">
    <source>
        <dbReference type="ARBA" id="ARBA00004429"/>
    </source>
</evidence>
<evidence type="ECO:0000256" key="10">
    <source>
        <dbReference type="SAM" id="Phobius"/>
    </source>
</evidence>
<feature type="transmembrane region" description="Helical" evidence="10">
    <location>
        <begin position="270"/>
        <end position="290"/>
    </location>
</feature>
<keyword evidence="8 10" id="KW-0472">Membrane</keyword>
<dbReference type="STRING" id="649764.HMPREF0762_00321"/>
<keyword evidence="14" id="KW-1185">Reference proteome</keyword>
<dbReference type="RefSeq" id="WP_006361567.1">
    <property type="nucleotide sequence ID" value="NZ_GG700630.1"/>
</dbReference>
<name>D0WET9_SLAES</name>
<evidence type="ECO:0000256" key="7">
    <source>
        <dbReference type="ARBA" id="ARBA00022989"/>
    </source>
</evidence>
<organism evidence="13 14">
    <name type="scientific">Slackia exigua (strain ATCC 700122 / DSM 15923 / CIP 105133 / JCM 11022 / KCTC 5966 / S-7)</name>
    <dbReference type="NCBI Taxonomy" id="649764"/>
    <lineage>
        <taxon>Bacteria</taxon>
        <taxon>Bacillati</taxon>
        <taxon>Actinomycetota</taxon>
        <taxon>Coriobacteriia</taxon>
        <taxon>Eggerthellales</taxon>
        <taxon>Eggerthellaceae</taxon>
        <taxon>Slackia</taxon>
    </lineage>
</organism>
<keyword evidence="2" id="KW-0813">Transport</keyword>
<feature type="domain" description="ABC transporter" evidence="11">
    <location>
        <begin position="354"/>
        <end position="589"/>
    </location>
</feature>
<evidence type="ECO:0000256" key="9">
    <source>
        <dbReference type="ARBA" id="ARBA00023455"/>
    </source>
</evidence>
<dbReference type="InterPro" id="IPR011527">
    <property type="entry name" value="ABC1_TM_dom"/>
</dbReference>
<dbReference type="SMART" id="SM00382">
    <property type="entry name" value="AAA"/>
    <property type="match status" value="1"/>
</dbReference>
<dbReference type="InterPro" id="IPR027417">
    <property type="entry name" value="P-loop_NTPase"/>
</dbReference>
<evidence type="ECO:0000313" key="14">
    <source>
        <dbReference type="Proteomes" id="UP000006001"/>
    </source>
</evidence>
<evidence type="ECO:0000256" key="8">
    <source>
        <dbReference type="ARBA" id="ARBA00023136"/>
    </source>
</evidence>
<dbReference type="EMBL" id="ACUX02000004">
    <property type="protein sequence ID" value="EEZ62227.1"/>
    <property type="molecule type" value="Genomic_DNA"/>
</dbReference>
<dbReference type="SUPFAM" id="SSF90123">
    <property type="entry name" value="ABC transporter transmembrane region"/>
    <property type="match status" value="1"/>
</dbReference>
<feature type="transmembrane region" description="Helical" evidence="10">
    <location>
        <begin position="80"/>
        <end position="107"/>
    </location>
</feature>
<dbReference type="InterPro" id="IPR017871">
    <property type="entry name" value="ABC_transporter-like_CS"/>
</dbReference>
<dbReference type="GO" id="GO:0005524">
    <property type="term" value="F:ATP binding"/>
    <property type="evidence" value="ECO:0007669"/>
    <property type="project" value="UniProtKB-KW"/>
</dbReference>
<dbReference type="Pfam" id="PF00005">
    <property type="entry name" value="ABC_tran"/>
    <property type="match status" value="1"/>
</dbReference>
<evidence type="ECO:0000259" key="11">
    <source>
        <dbReference type="PROSITE" id="PS50893"/>
    </source>
</evidence>
<comment type="subcellular location">
    <subcellularLocation>
        <location evidence="1">Cell inner membrane</location>
        <topology evidence="1">Multi-pass membrane protein</topology>
    </subcellularLocation>
</comment>
<keyword evidence="5" id="KW-0547">Nucleotide-binding</keyword>
<proteinExistence type="inferred from homology"/>
<dbReference type="GO" id="GO:0005886">
    <property type="term" value="C:plasma membrane"/>
    <property type="evidence" value="ECO:0007669"/>
    <property type="project" value="UniProtKB-SubCell"/>
</dbReference>
<keyword evidence="3" id="KW-1003">Cell membrane</keyword>
<keyword evidence="6 13" id="KW-0067">ATP-binding</keyword>
<comment type="similarity">
    <text evidence="9">Belongs to the ABC transporter superfamily. Siderophore-Fe(3+) uptake transporter (SIUT) (TC 3.A.1.21) family.</text>
</comment>
<feature type="transmembrane region" description="Helical" evidence="10">
    <location>
        <begin position="43"/>
        <end position="68"/>
    </location>
</feature>
<comment type="caution">
    <text evidence="13">The sequence shown here is derived from an EMBL/GenBank/DDBJ whole genome shotgun (WGS) entry which is preliminary data.</text>
</comment>
<evidence type="ECO:0000256" key="2">
    <source>
        <dbReference type="ARBA" id="ARBA00022448"/>
    </source>
</evidence>
<evidence type="ECO:0000256" key="4">
    <source>
        <dbReference type="ARBA" id="ARBA00022692"/>
    </source>
</evidence>
<dbReference type="FunFam" id="3.40.50.300:FF:000221">
    <property type="entry name" value="Multidrug ABC transporter ATP-binding protein"/>
    <property type="match status" value="1"/>
</dbReference>
<keyword evidence="7 10" id="KW-1133">Transmembrane helix</keyword>
<dbReference type="Proteomes" id="UP000006001">
    <property type="component" value="Unassembled WGS sequence"/>
</dbReference>
<evidence type="ECO:0000259" key="12">
    <source>
        <dbReference type="PROSITE" id="PS50929"/>
    </source>
</evidence>
<dbReference type="InterPro" id="IPR039421">
    <property type="entry name" value="Type_1_exporter"/>
</dbReference>
<dbReference type="InterPro" id="IPR003439">
    <property type="entry name" value="ABC_transporter-like_ATP-bd"/>
</dbReference>
<evidence type="ECO:0000313" key="13">
    <source>
        <dbReference type="EMBL" id="EEZ62227.1"/>
    </source>
</evidence>
<dbReference type="AlphaFoldDB" id="D0WET9"/>
<feature type="transmembrane region" description="Helical" evidence="10">
    <location>
        <begin position="180"/>
        <end position="199"/>
    </location>
</feature>
<dbReference type="Gene3D" id="1.20.1560.10">
    <property type="entry name" value="ABC transporter type 1, transmembrane domain"/>
    <property type="match status" value="1"/>
</dbReference>
<evidence type="ECO:0000256" key="6">
    <source>
        <dbReference type="ARBA" id="ARBA00022840"/>
    </source>
</evidence>
<protein>
    <submittedName>
        <fullName evidence="13">ABC transporter, ATP-binding protein</fullName>
    </submittedName>
</protein>
<dbReference type="PANTHER" id="PTHR24221">
    <property type="entry name" value="ATP-BINDING CASSETTE SUB-FAMILY B"/>
    <property type="match status" value="1"/>
</dbReference>
<evidence type="ECO:0000256" key="5">
    <source>
        <dbReference type="ARBA" id="ARBA00022741"/>
    </source>
</evidence>
<dbReference type="PANTHER" id="PTHR24221:SF654">
    <property type="entry name" value="ATP-BINDING CASSETTE SUB-FAMILY B MEMBER 6"/>
    <property type="match status" value="1"/>
</dbReference>
<dbReference type="InterPro" id="IPR003593">
    <property type="entry name" value="AAA+_ATPase"/>
</dbReference>
<gene>
    <name evidence="13" type="ORF">HMPREF0762_00321</name>
</gene>
<dbReference type="SUPFAM" id="SSF52540">
    <property type="entry name" value="P-loop containing nucleoside triphosphate hydrolases"/>
    <property type="match status" value="1"/>
</dbReference>
<sequence>MEDLLEEKSMKNSQQAIIAEEEAAFVRLVDAAMKYKAGYIASISLAVVGVAGKVIPYLLLVQIIGALIEGERHVAVYGGWFAAMALSYAIGHAAAAISMAVSHYFCFKTLADIREKLLEKMYTMPLGYVQNRPTGEIKSIVVDGIESLEPTLAHVIPEMTANIIVPTFVIAYMIVLDWRIGLIGLAVVPLGLVLMMLAFKNYDVNFQKQAALSSKVNAALVEFVNGLEVIKVFNQDAQSYRRFKDAAEENAGFSIAWMNEIAPAAASAQVIMGASLLFVLPAGLFFMAQGTLETTVFLQLIVLTLSWVGPIVAAFKYPDQISAVRSTARRVFAVVNENDLVRPDSSSAARDASISLEDVCFSYDAENAEVLHGINLTLDEGCKLALVGPSGGGKSTIGKLIAGFWDPTKGAVRIGGADVRDISLEEAGKLISYVSQDVFLFDATIEENLRIGRPSATSEEIVEAARAAGCHDFIASLPQGYQTLTGLGGRYLSGGERQRVTIARAMLKDAPIVVMDEATAFTDPDSEAQIETALSALVRDKTLVVIAHRLSTVRDADCIAVVDAGRIVATGTHEELIATCPLYRDMWDLHVGAREL</sequence>
<dbReference type="Pfam" id="PF00664">
    <property type="entry name" value="ABC_membrane"/>
    <property type="match status" value="1"/>
</dbReference>
<reference evidence="13" key="1">
    <citation type="submission" date="2009-10" db="EMBL/GenBank/DDBJ databases">
        <authorList>
            <person name="Weinstock G."/>
            <person name="Sodergren E."/>
            <person name="Clifton S."/>
            <person name="Fulton L."/>
            <person name="Fulton B."/>
            <person name="Courtney L."/>
            <person name="Fronick C."/>
            <person name="Harrison M."/>
            <person name="Strong C."/>
            <person name="Farmer C."/>
            <person name="Delahaunty K."/>
            <person name="Markovic C."/>
            <person name="Hall O."/>
            <person name="Minx P."/>
            <person name="Tomlinson C."/>
            <person name="Mitreva M."/>
            <person name="Nelson J."/>
            <person name="Hou S."/>
            <person name="Wollam A."/>
            <person name="Pepin K.H."/>
            <person name="Johnson M."/>
            <person name="Bhonagiri V."/>
            <person name="Nash W.E."/>
            <person name="Warren W."/>
            <person name="Chinwalla A."/>
            <person name="Mardis E.R."/>
            <person name="Wilson R.K."/>
        </authorList>
    </citation>
    <scope>NUCLEOTIDE SEQUENCE [LARGE SCALE GENOMIC DNA]</scope>
    <source>
        <strain evidence="13">ATCC 700122</strain>
    </source>
</reference>
<dbReference type="Gene3D" id="3.40.50.300">
    <property type="entry name" value="P-loop containing nucleotide triphosphate hydrolases"/>
    <property type="match status" value="1"/>
</dbReference>
<dbReference type="GO" id="GO:0016887">
    <property type="term" value="F:ATP hydrolysis activity"/>
    <property type="evidence" value="ECO:0007669"/>
    <property type="project" value="InterPro"/>
</dbReference>
<dbReference type="PROSITE" id="PS50893">
    <property type="entry name" value="ABC_TRANSPORTER_2"/>
    <property type="match status" value="1"/>
</dbReference>
<dbReference type="PROSITE" id="PS00211">
    <property type="entry name" value="ABC_TRANSPORTER_1"/>
    <property type="match status" value="1"/>
</dbReference>